<gene>
    <name evidence="2" type="ORF">GCM10022395_16120</name>
</gene>
<evidence type="ECO:0008006" key="4">
    <source>
        <dbReference type="Google" id="ProtNLM"/>
    </source>
</evidence>
<feature type="signal peptide" evidence="1">
    <location>
        <begin position="1"/>
        <end position="22"/>
    </location>
</feature>
<keyword evidence="3" id="KW-1185">Reference proteome</keyword>
<evidence type="ECO:0000256" key="1">
    <source>
        <dbReference type="SAM" id="SignalP"/>
    </source>
</evidence>
<dbReference type="InterPro" id="IPR035986">
    <property type="entry name" value="PKD_dom_sf"/>
</dbReference>
<dbReference type="SUPFAM" id="SSF49785">
    <property type="entry name" value="Galactose-binding domain-like"/>
    <property type="match status" value="3"/>
</dbReference>
<evidence type="ECO:0000313" key="2">
    <source>
        <dbReference type="EMBL" id="GAA3566565.1"/>
    </source>
</evidence>
<feature type="chain" id="PRO_5045474654" description="PKD domain-containing protein" evidence="1">
    <location>
        <begin position="23"/>
        <end position="696"/>
    </location>
</feature>
<sequence>MKALKYLYTFSMALLLIFGCTDDNDLSFLDEVVAPSEVSALFKVTQDNTGVVTITPNAVGASNYNITLGDDTIEPVNVIQGEGVTHTYKEGSYVVTIEAVGITGLKTEVNQNLEVSFKAPENVDVSISNDVAVSKQVNVTANADFAVSYDVYFGEPGIDDPVSANIGEPISYIYQEPGIYTIRVVVMGAAIATTEYTEEFEVTEILQPIASAPSPPNREETDVISLYSDKYTNVPDTNFFPDWGQGGQGSSWAEFDLNGDTMLQYINLSYQGIALADGTTIDVSGMKYLHLDVWTADEGLKIETSLINNASGDVTEKPVWSDLTAGEWTSIDIPITDYTDQGLTVTEIFQMKFVGDPWAAGTVFIDNIYFYKPSTVAKVPEYNAPSPTQNEANVVSIFSDSYTNVGLSELNPNWGQTTTLTTVNLNGNNIWLYEALNYTGIVTDYGNPTNLSAMDYVHFDYFTPDAEKLGLKIVNTVVSQEDIVFIDKIIRGTWVSVTIPMSKFNIDASQVTQLLFDTEGGSAKVYIDNLYFYSENSVQPEVIAPVPTIAQNDVISIYSDAYTGVTLNEVNPNWGQTTTLTDFSVDGDNIWLYQALNYSGIVTDYGNPTDLTGVKYLHFDYYTPDATTLGFKIVNTALDPVQEDIVFLSEILIGTWVSVTIPLSDYNLDFSNITQLIWDTSGGSATVYVDNIYFHN</sequence>
<comment type="caution">
    <text evidence="2">The sequence shown here is derived from an EMBL/GenBank/DDBJ whole genome shotgun (WGS) entry which is preliminary data.</text>
</comment>
<evidence type="ECO:0000313" key="3">
    <source>
        <dbReference type="Proteomes" id="UP001500954"/>
    </source>
</evidence>
<reference evidence="3" key="1">
    <citation type="journal article" date="2019" name="Int. J. Syst. Evol. Microbiol.">
        <title>The Global Catalogue of Microorganisms (GCM) 10K type strain sequencing project: providing services to taxonomists for standard genome sequencing and annotation.</title>
        <authorList>
            <consortium name="The Broad Institute Genomics Platform"/>
            <consortium name="The Broad Institute Genome Sequencing Center for Infectious Disease"/>
            <person name="Wu L."/>
            <person name="Ma J."/>
        </authorList>
    </citation>
    <scope>NUCLEOTIDE SEQUENCE [LARGE SCALE GENOMIC DNA]</scope>
    <source>
        <strain evidence="3">JCM 17111</strain>
    </source>
</reference>
<dbReference type="InterPro" id="IPR008979">
    <property type="entry name" value="Galactose-bd-like_sf"/>
</dbReference>
<protein>
    <recommendedName>
        <fullName evidence="4">PKD domain-containing protein</fullName>
    </recommendedName>
</protein>
<name>A0ABP6XHP8_9FLAO</name>
<dbReference type="Proteomes" id="UP001500954">
    <property type="component" value="Unassembled WGS sequence"/>
</dbReference>
<dbReference type="CDD" id="cd00146">
    <property type="entry name" value="PKD"/>
    <property type="match status" value="1"/>
</dbReference>
<dbReference type="SUPFAM" id="SSF49299">
    <property type="entry name" value="PKD domain"/>
    <property type="match status" value="1"/>
</dbReference>
<organism evidence="2 3">
    <name type="scientific">Snuella lapsa</name>
    <dbReference type="NCBI Taxonomy" id="870481"/>
    <lineage>
        <taxon>Bacteria</taxon>
        <taxon>Pseudomonadati</taxon>
        <taxon>Bacteroidota</taxon>
        <taxon>Flavobacteriia</taxon>
        <taxon>Flavobacteriales</taxon>
        <taxon>Flavobacteriaceae</taxon>
        <taxon>Snuella</taxon>
    </lineage>
</organism>
<accession>A0ABP6XHP8</accession>
<dbReference type="RefSeq" id="WP_345005410.1">
    <property type="nucleotide sequence ID" value="NZ_BAABCY010000036.1"/>
</dbReference>
<dbReference type="Gene3D" id="2.60.120.430">
    <property type="entry name" value="Galactose-binding lectin"/>
    <property type="match status" value="3"/>
</dbReference>
<dbReference type="PROSITE" id="PS51257">
    <property type="entry name" value="PROKAR_LIPOPROTEIN"/>
    <property type="match status" value="1"/>
</dbReference>
<keyword evidence="1" id="KW-0732">Signal</keyword>
<proteinExistence type="predicted"/>
<dbReference type="EMBL" id="BAABCY010000036">
    <property type="protein sequence ID" value="GAA3566565.1"/>
    <property type="molecule type" value="Genomic_DNA"/>
</dbReference>